<reference evidence="3 4" key="1">
    <citation type="submission" date="2013-08" db="EMBL/GenBank/DDBJ databases">
        <authorList>
            <person name="Swarnalatha P."/>
            <person name="Manasa M."/>
            <person name="Venkataravanappa V."/>
            <person name="Jalali S."/>
            <person name="KrishnaReddy M."/>
        </authorList>
    </citation>
    <scope>NUCLEOTIDE SEQUENCE [LARGE SCALE GENOMIC DNA]</scope>
    <source>
        <strain evidence="3">TC306</strain>
    </source>
</reference>
<dbReference type="InterPro" id="IPR013671">
    <property type="entry name" value="Gemini_AC4/5_cons-dom"/>
</dbReference>
<dbReference type="Pfam" id="PF08464">
    <property type="entry name" value="Gemini_AC4_5_2"/>
    <property type="match status" value="1"/>
</dbReference>
<feature type="domain" description="Geminivirus AC4/5 conserved" evidence="2">
    <location>
        <begin position="91"/>
        <end position="130"/>
    </location>
</feature>
<dbReference type="OrthoDB" id="13982at10239"/>
<keyword evidence="4" id="KW-1185">Reference proteome</keyword>
<proteinExistence type="predicted"/>
<dbReference type="RefSeq" id="YP_009506534.1">
    <property type="nucleotide sequence ID" value="NC_038471.1"/>
</dbReference>
<dbReference type="Proteomes" id="UP000232403">
    <property type="component" value="Segment DNA A"/>
</dbReference>
<sequence>MHVLHRCCARFIVKHIKHVPEILGSSCRTTVTNQKKHYPVSMAFWLDGFIDPSLFQHINRIHPKSLPYAMCESDFSGNMNNTLDFASPIYIKPGFNRVQFPLAFTAPWHVWTSMRSVYSGFSVHRPVGPGLCFCDAGNGDHCTRSFGAVELDISVYLRWGL</sequence>
<organism evidence="3 4">
    <name type="scientific">Tomato leaf curl New Delhi virus 4</name>
    <dbReference type="NCBI Taxonomy" id="2049944"/>
    <lineage>
        <taxon>Viruses</taxon>
        <taxon>Monodnaviria</taxon>
        <taxon>Shotokuvirae</taxon>
        <taxon>Cressdnaviricota</taxon>
        <taxon>Repensiviricetes</taxon>
        <taxon>Geplafuvirales</taxon>
        <taxon>Geminiviridae</taxon>
        <taxon>Begomovirus</taxon>
        <taxon>Begomovirus solanumdelhiquarti</taxon>
    </lineage>
</organism>
<evidence type="ECO:0000313" key="4">
    <source>
        <dbReference type="Proteomes" id="UP000232403"/>
    </source>
</evidence>
<dbReference type="KEGG" id="vg:37617440"/>
<protein>
    <submittedName>
        <fullName evidence="3">AC5</fullName>
    </submittedName>
</protein>
<dbReference type="EMBL" id="KF551592">
    <property type="protein sequence ID" value="AHA82278.1"/>
    <property type="molecule type" value="Genomic_DNA"/>
</dbReference>
<feature type="domain" description="Geminivirus AC4/5 conserved" evidence="1">
    <location>
        <begin position="1"/>
        <end position="33"/>
    </location>
</feature>
<name>V5N3C4_9GEMI</name>
<dbReference type="Pfam" id="PF04807">
    <property type="entry name" value="Gemini_AC4_5"/>
    <property type="match status" value="1"/>
</dbReference>
<evidence type="ECO:0000259" key="2">
    <source>
        <dbReference type="Pfam" id="PF08464"/>
    </source>
</evidence>
<evidence type="ECO:0000313" key="3">
    <source>
        <dbReference type="EMBL" id="AHA82278.1"/>
    </source>
</evidence>
<dbReference type="InterPro" id="IPR006892">
    <property type="entry name" value="Gemini_AC4_5_cons_dom_1"/>
</dbReference>
<evidence type="ECO:0000259" key="1">
    <source>
        <dbReference type="Pfam" id="PF04807"/>
    </source>
</evidence>
<accession>V5N3C4</accession>
<dbReference type="GeneID" id="37617440"/>